<name>A0AAI9F2S9_9BACT</name>
<evidence type="ECO:0000313" key="2">
    <source>
        <dbReference type="Proteomes" id="UP000003288"/>
    </source>
</evidence>
<comment type="caution">
    <text evidence="1">The sequence shown here is derived from an EMBL/GenBank/DDBJ whole genome shotgun (WGS) entry which is preliminary data.</text>
</comment>
<gene>
    <name evidence="1" type="ORF">CMTB2_01368</name>
</gene>
<sequence>MDIRKNKSNRLTQKIKSIEKKIGEVKK</sequence>
<dbReference type="EMBL" id="ABCJ01000001">
    <property type="protein sequence ID" value="EDM24123.1"/>
    <property type="molecule type" value="Genomic_DNA"/>
</dbReference>
<organism evidence="1 2">
    <name type="scientific">Caminibacter mediatlanticus TB-2</name>
    <dbReference type="NCBI Taxonomy" id="391592"/>
    <lineage>
        <taxon>Bacteria</taxon>
        <taxon>Pseudomonadati</taxon>
        <taxon>Campylobacterota</taxon>
        <taxon>Epsilonproteobacteria</taxon>
        <taxon>Nautiliales</taxon>
        <taxon>Nautiliaceae</taxon>
        <taxon>Caminibacter</taxon>
    </lineage>
</organism>
<protein>
    <submittedName>
        <fullName evidence="1">Uncharacterized protein</fullName>
    </submittedName>
</protein>
<evidence type="ECO:0000313" key="1">
    <source>
        <dbReference type="EMBL" id="EDM24123.1"/>
    </source>
</evidence>
<dbReference type="Proteomes" id="UP000003288">
    <property type="component" value="Unassembled WGS sequence"/>
</dbReference>
<proteinExistence type="predicted"/>
<accession>A0AAI9F2S9</accession>
<reference evidence="1 2" key="1">
    <citation type="journal article" date="2011" name="Stand. Genomic Sci.">
        <title>Draft genome sequence of Caminibacter mediatlanticus strain TB-2, an epsilonproteobacterium isolated from a deep-sea hydrothermal vent.</title>
        <authorList>
            <person name="Giovannelli D."/>
            <person name="Ferriera S."/>
            <person name="Johnson J."/>
            <person name="Kravitz S."/>
            <person name="Perez-Rodriguez I."/>
            <person name="Ricci J."/>
            <person name="O'Brien C."/>
            <person name="Voordeckers J.W."/>
            <person name="Bini E."/>
            <person name="Vetriani C."/>
        </authorList>
    </citation>
    <scope>NUCLEOTIDE SEQUENCE [LARGE SCALE GENOMIC DNA]</scope>
    <source>
        <strain evidence="1 2">TB-2</strain>
    </source>
</reference>
<dbReference type="AlphaFoldDB" id="A0AAI9F2S9"/>